<feature type="region of interest" description="Disordered" evidence="1">
    <location>
        <begin position="44"/>
        <end position="85"/>
    </location>
</feature>
<organism evidence="2 3">
    <name type="scientific">Nesidiocoris tenuis</name>
    <dbReference type="NCBI Taxonomy" id="355587"/>
    <lineage>
        <taxon>Eukaryota</taxon>
        <taxon>Metazoa</taxon>
        <taxon>Ecdysozoa</taxon>
        <taxon>Arthropoda</taxon>
        <taxon>Hexapoda</taxon>
        <taxon>Insecta</taxon>
        <taxon>Pterygota</taxon>
        <taxon>Neoptera</taxon>
        <taxon>Paraneoptera</taxon>
        <taxon>Hemiptera</taxon>
        <taxon>Heteroptera</taxon>
        <taxon>Panheteroptera</taxon>
        <taxon>Cimicomorpha</taxon>
        <taxon>Miridae</taxon>
        <taxon>Dicyphina</taxon>
        <taxon>Nesidiocoris</taxon>
    </lineage>
</organism>
<accession>A0ABN7AFI7</accession>
<evidence type="ECO:0000313" key="2">
    <source>
        <dbReference type="EMBL" id="BES90139.1"/>
    </source>
</evidence>
<sequence>MGKRFISLLQLKPQQQNQRGDGIGFGARKHLELMGLLAESLRCRRRLRSTNPRGSEAGSASKKPRRRKKKHYSAQKREMEEPRDSPVMMGLKFFNFTRLDN</sequence>
<feature type="compositionally biased region" description="Basic residues" evidence="1">
    <location>
        <begin position="62"/>
        <end position="74"/>
    </location>
</feature>
<feature type="region of interest" description="Disordered" evidence="1">
    <location>
        <begin position="1"/>
        <end position="23"/>
    </location>
</feature>
<proteinExistence type="predicted"/>
<evidence type="ECO:0000313" key="3">
    <source>
        <dbReference type="Proteomes" id="UP001307889"/>
    </source>
</evidence>
<gene>
    <name evidence="2" type="ORF">NTJ_02946</name>
</gene>
<dbReference type="EMBL" id="AP028910">
    <property type="protein sequence ID" value="BES90139.1"/>
    <property type="molecule type" value="Genomic_DNA"/>
</dbReference>
<protein>
    <submittedName>
        <fullName evidence="2">Uncharacterized protein</fullName>
    </submittedName>
</protein>
<name>A0ABN7AFI7_9HEMI</name>
<evidence type="ECO:0000256" key="1">
    <source>
        <dbReference type="SAM" id="MobiDB-lite"/>
    </source>
</evidence>
<reference evidence="2 3" key="1">
    <citation type="submission" date="2023-09" db="EMBL/GenBank/DDBJ databases">
        <title>Nesidiocoris tenuis whole genome shotgun sequence.</title>
        <authorList>
            <person name="Shibata T."/>
            <person name="Shimoda M."/>
            <person name="Kobayashi T."/>
            <person name="Uehara T."/>
        </authorList>
    </citation>
    <scope>NUCLEOTIDE SEQUENCE [LARGE SCALE GENOMIC DNA]</scope>
    <source>
        <strain evidence="2 3">Japan</strain>
    </source>
</reference>
<keyword evidence="3" id="KW-1185">Reference proteome</keyword>
<feature type="compositionally biased region" description="Basic and acidic residues" evidence="1">
    <location>
        <begin position="75"/>
        <end position="84"/>
    </location>
</feature>
<dbReference type="Proteomes" id="UP001307889">
    <property type="component" value="Chromosome 2"/>
</dbReference>